<evidence type="ECO:0000313" key="5">
    <source>
        <dbReference type="EMBL" id="QEL15392.1"/>
    </source>
</evidence>
<dbReference type="GO" id="GO:0005524">
    <property type="term" value="F:ATP binding"/>
    <property type="evidence" value="ECO:0007669"/>
    <property type="project" value="UniProtKB-KW"/>
</dbReference>
<name>A0A5C1ACB3_9BACT</name>
<keyword evidence="6" id="KW-1185">Reference proteome</keyword>
<dbReference type="KEGG" id="lrs:PX52LOC_02310"/>
<dbReference type="SUPFAM" id="SSF55874">
    <property type="entry name" value="ATPase domain of HSP90 chaperone/DNA topoisomerase II/histidine kinase"/>
    <property type="match status" value="1"/>
</dbReference>
<evidence type="ECO:0000256" key="2">
    <source>
        <dbReference type="PROSITE-ProRule" id="PRU00169"/>
    </source>
</evidence>
<dbReference type="GO" id="GO:0000160">
    <property type="term" value="P:phosphorelay signal transduction system"/>
    <property type="evidence" value="ECO:0007669"/>
    <property type="project" value="InterPro"/>
</dbReference>
<dbReference type="CDD" id="cd16936">
    <property type="entry name" value="HATPase_RsbW-like"/>
    <property type="match status" value="1"/>
</dbReference>
<reference evidence="6" key="1">
    <citation type="submission" date="2019-08" db="EMBL/GenBank/DDBJ databases">
        <title>Limnoglobus roseus gen. nov., sp. nov., a novel freshwater planctomycete with a giant genome from the family Gemmataceae.</title>
        <authorList>
            <person name="Kulichevskaya I.S."/>
            <person name="Naumoff D.G."/>
            <person name="Miroshnikov K."/>
            <person name="Ivanova A."/>
            <person name="Philippov D.A."/>
            <person name="Hakobyan A."/>
            <person name="Rijpstra I.C."/>
            <person name="Sinninghe Damste J.S."/>
            <person name="Liesack W."/>
            <person name="Dedysh S.N."/>
        </authorList>
    </citation>
    <scope>NUCLEOTIDE SEQUENCE [LARGE SCALE GENOMIC DNA]</scope>
    <source>
        <strain evidence="6">PX52</strain>
    </source>
</reference>
<proteinExistence type="predicted"/>
<dbReference type="PROSITE" id="PS50110">
    <property type="entry name" value="RESPONSE_REGULATORY"/>
    <property type="match status" value="1"/>
</dbReference>
<dbReference type="SUPFAM" id="SSF52172">
    <property type="entry name" value="CheY-like"/>
    <property type="match status" value="1"/>
</dbReference>
<feature type="domain" description="Response regulatory" evidence="4">
    <location>
        <begin position="3"/>
        <end position="118"/>
    </location>
</feature>
<dbReference type="CDD" id="cd00156">
    <property type="entry name" value="REC"/>
    <property type="match status" value="1"/>
</dbReference>
<accession>A0A5C1ACB3</accession>
<dbReference type="InterPro" id="IPR036890">
    <property type="entry name" value="HATPase_C_sf"/>
</dbReference>
<organism evidence="5 6">
    <name type="scientific">Limnoglobus roseus</name>
    <dbReference type="NCBI Taxonomy" id="2598579"/>
    <lineage>
        <taxon>Bacteria</taxon>
        <taxon>Pseudomonadati</taxon>
        <taxon>Planctomycetota</taxon>
        <taxon>Planctomycetia</taxon>
        <taxon>Gemmatales</taxon>
        <taxon>Gemmataceae</taxon>
        <taxon>Limnoglobus</taxon>
    </lineage>
</organism>
<dbReference type="SMART" id="SM00448">
    <property type="entry name" value="REC"/>
    <property type="match status" value="1"/>
</dbReference>
<keyword evidence="5" id="KW-0547">Nucleotide-binding</keyword>
<feature type="region of interest" description="Disordered" evidence="3">
    <location>
        <begin position="240"/>
        <end position="263"/>
    </location>
</feature>
<keyword evidence="1 2" id="KW-0597">Phosphoprotein</keyword>
<gene>
    <name evidence="5" type="ORF">PX52LOC_02310</name>
</gene>
<dbReference type="PANTHER" id="PTHR44591">
    <property type="entry name" value="STRESS RESPONSE REGULATOR PROTEIN 1"/>
    <property type="match status" value="1"/>
</dbReference>
<dbReference type="Proteomes" id="UP000324974">
    <property type="component" value="Chromosome"/>
</dbReference>
<dbReference type="Pfam" id="PF13581">
    <property type="entry name" value="HATPase_c_2"/>
    <property type="match status" value="1"/>
</dbReference>
<dbReference type="AlphaFoldDB" id="A0A5C1ACB3"/>
<dbReference type="Gene3D" id="3.40.50.2300">
    <property type="match status" value="1"/>
</dbReference>
<evidence type="ECO:0000256" key="3">
    <source>
        <dbReference type="SAM" id="MobiDB-lite"/>
    </source>
</evidence>
<dbReference type="Pfam" id="PF00072">
    <property type="entry name" value="Response_reg"/>
    <property type="match status" value="1"/>
</dbReference>
<dbReference type="InterPro" id="IPR011006">
    <property type="entry name" value="CheY-like_superfamily"/>
</dbReference>
<dbReference type="OrthoDB" id="9770645at2"/>
<dbReference type="RefSeq" id="WP_149110213.1">
    <property type="nucleotide sequence ID" value="NZ_CP042425.1"/>
</dbReference>
<dbReference type="InterPro" id="IPR003594">
    <property type="entry name" value="HATPase_dom"/>
</dbReference>
<evidence type="ECO:0000313" key="6">
    <source>
        <dbReference type="Proteomes" id="UP000324974"/>
    </source>
</evidence>
<protein>
    <submittedName>
        <fullName evidence="5">ATP-binding protein</fullName>
    </submittedName>
</protein>
<dbReference type="InterPro" id="IPR001789">
    <property type="entry name" value="Sig_transdc_resp-reg_receiver"/>
</dbReference>
<dbReference type="InterPro" id="IPR050595">
    <property type="entry name" value="Bact_response_regulator"/>
</dbReference>
<sequence>MVTVLVVDDTPLDRHLAGALIQERAGWTAVFAEDGRQALDLIRRDPPDLVLTDLQMPELNGLELVEAVRREHPGIPVVLMTAYGSEDIAVEALQKGAASYVPKKNLASDLVSTLESVLPVTEVTADHRRVQACLTASEFTFDLTHDTTPLQPLIGHLQDHMLQRKLVGEEDLVRVGTALYEVLLNAIEHGNLELSSELREVDNGAPYKKLAAERRRQSPYKDRTVRLVARFSRDESAFTVRDEGPGFDPAKLPDPMDPENMAKSSGRGLLLIRTFMDDVRFSARGNEVTLVKHRPE</sequence>
<dbReference type="EMBL" id="CP042425">
    <property type="protein sequence ID" value="QEL15392.1"/>
    <property type="molecule type" value="Genomic_DNA"/>
</dbReference>
<evidence type="ECO:0000259" key="4">
    <source>
        <dbReference type="PROSITE" id="PS50110"/>
    </source>
</evidence>
<dbReference type="PANTHER" id="PTHR44591:SF3">
    <property type="entry name" value="RESPONSE REGULATORY DOMAIN-CONTAINING PROTEIN"/>
    <property type="match status" value="1"/>
</dbReference>
<evidence type="ECO:0000256" key="1">
    <source>
        <dbReference type="ARBA" id="ARBA00022553"/>
    </source>
</evidence>
<feature type="modified residue" description="4-aspartylphosphate" evidence="2">
    <location>
        <position position="53"/>
    </location>
</feature>
<keyword evidence="5" id="KW-0067">ATP-binding</keyword>
<dbReference type="Gene3D" id="3.30.565.10">
    <property type="entry name" value="Histidine kinase-like ATPase, C-terminal domain"/>
    <property type="match status" value="1"/>
</dbReference>